<name>A0ABY2JGQ0_9MICO</name>
<feature type="domain" description="Polymerase/histidinol phosphatase N-terminal" evidence="1">
    <location>
        <begin position="6"/>
        <end position="73"/>
    </location>
</feature>
<dbReference type="InterPro" id="IPR003141">
    <property type="entry name" value="Pol/His_phosphatase_N"/>
</dbReference>
<dbReference type="InterPro" id="IPR004013">
    <property type="entry name" value="PHP_dom"/>
</dbReference>
<dbReference type="SUPFAM" id="SSF89550">
    <property type="entry name" value="PHP domain-like"/>
    <property type="match status" value="1"/>
</dbReference>
<keyword evidence="3" id="KW-1185">Reference proteome</keyword>
<dbReference type="Gene3D" id="3.20.20.140">
    <property type="entry name" value="Metal-dependent hydrolases"/>
    <property type="match status" value="1"/>
</dbReference>
<gene>
    <name evidence="2" type="ORF">E3T25_04650</name>
</gene>
<dbReference type="CDD" id="cd07431">
    <property type="entry name" value="PHP_PolIIIA"/>
    <property type="match status" value="1"/>
</dbReference>
<protein>
    <submittedName>
        <fullName evidence="2">PHP domain-containing protein</fullName>
    </submittedName>
</protein>
<dbReference type="Pfam" id="PF02811">
    <property type="entry name" value="PHP"/>
    <property type="match status" value="1"/>
</dbReference>
<dbReference type="SMART" id="SM00481">
    <property type="entry name" value="POLIIIAc"/>
    <property type="match status" value="1"/>
</dbReference>
<dbReference type="PANTHER" id="PTHR32294:SF4">
    <property type="entry name" value="ERROR-PRONE DNA POLYMERASE"/>
    <property type="match status" value="1"/>
</dbReference>
<evidence type="ECO:0000313" key="3">
    <source>
        <dbReference type="Proteomes" id="UP000297851"/>
    </source>
</evidence>
<dbReference type="Proteomes" id="UP000297851">
    <property type="component" value="Unassembled WGS sequence"/>
</dbReference>
<feature type="non-terminal residue" evidence="2">
    <location>
        <position position="142"/>
    </location>
</feature>
<comment type="caution">
    <text evidence="2">The sequence shown here is derived from an EMBL/GenBank/DDBJ whole genome shotgun (WGS) entry which is preliminary data.</text>
</comment>
<dbReference type="EMBL" id="SOGO01000014">
    <property type="protein sequence ID" value="TFD05195.1"/>
    <property type="molecule type" value="Genomic_DNA"/>
</dbReference>
<organism evidence="2 3">
    <name type="scientific">Cryobacterium sandaracinum</name>
    <dbReference type="NCBI Taxonomy" id="1259247"/>
    <lineage>
        <taxon>Bacteria</taxon>
        <taxon>Bacillati</taxon>
        <taxon>Actinomycetota</taxon>
        <taxon>Actinomycetes</taxon>
        <taxon>Micrococcales</taxon>
        <taxon>Microbacteriaceae</taxon>
        <taxon>Cryobacterium</taxon>
    </lineage>
</organism>
<dbReference type="PANTHER" id="PTHR32294">
    <property type="entry name" value="DNA POLYMERASE III SUBUNIT ALPHA"/>
    <property type="match status" value="1"/>
</dbReference>
<proteinExistence type="predicted"/>
<dbReference type="InterPro" id="IPR004805">
    <property type="entry name" value="DnaE2/DnaE/PolC"/>
</dbReference>
<evidence type="ECO:0000259" key="1">
    <source>
        <dbReference type="SMART" id="SM00481"/>
    </source>
</evidence>
<evidence type="ECO:0000313" key="2">
    <source>
        <dbReference type="EMBL" id="TFD05195.1"/>
    </source>
</evidence>
<dbReference type="RefSeq" id="WP_134372551.1">
    <property type="nucleotide sequence ID" value="NZ_SOGO01000014.1"/>
</dbReference>
<accession>A0ABY2JGQ0</accession>
<sequence length="142" mass="14896">MRQSFPHLHVASAYSPHYGVTMPEVLVDQAAAAGADFLALTDRDGLYGAVKHVRACAAAGIRPGLGADLAVHDDEHRPLGRVTLLAHGGDGRGYAALCRAVSSAHEAGRVPSIDRRRLATWAEGRTLTILLGPLSDVGLAVE</sequence>
<dbReference type="InterPro" id="IPR016195">
    <property type="entry name" value="Pol/histidinol_Pase-like"/>
</dbReference>
<reference evidence="2 3" key="1">
    <citation type="submission" date="2019-03" db="EMBL/GenBank/DDBJ databases">
        <title>Genomics of glacier-inhabiting Cryobacterium strains.</title>
        <authorList>
            <person name="Liu Q."/>
            <person name="Xin Y.-H."/>
        </authorList>
    </citation>
    <scope>NUCLEOTIDE SEQUENCE [LARGE SCALE GENOMIC DNA]</scope>
    <source>
        <strain evidence="2 3">TMT2-16</strain>
    </source>
</reference>